<dbReference type="CDD" id="cd00884">
    <property type="entry name" value="beta_CA_cladeB"/>
    <property type="match status" value="1"/>
</dbReference>
<dbReference type="EMBL" id="BRXS01000002">
    <property type="protein sequence ID" value="GLC25162.1"/>
    <property type="molecule type" value="Genomic_DNA"/>
</dbReference>
<dbReference type="GO" id="GO:0015976">
    <property type="term" value="P:carbon utilization"/>
    <property type="evidence" value="ECO:0007669"/>
    <property type="project" value="InterPro"/>
</dbReference>
<dbReference type="Gene3D" id="3.40.1050.10">
    <property type="entry name" value="Carbonic anhydrase"/>
    <property type="match status" value="1"/>
</dbReference>
<accession>A0AA37Q5R0</accession>
<dbReference type="InterPro" id="IPR036874">
    <property type="entry name" value="Carbonic_anhydrase_sf"/>
</dbReference>
<dbReference type="Proteomes" id="UP001161325">
    <property type="component" value="Unassembled WGS sequence"/>
</dbReference>
<dbReference type="GO" id="GO:0004089">
    <property type="term" value="F:carbonate dehydratase activity"/>
    <property type="evidence" value="ECO:0007669"/>
    <property type="project" value="UniProtKB-UniRule"/>
</dbReference>
<comment type="caution">
    <text evidence="11">The sequence shown here is derived from an EMBL/GenBank/DDBJ whole genome shotgun (WGS) entry which is preliminary data.</text>
</comment>
<dbReference type="PROSITE" id="PS00704">
    <property type="entry name" value="PROK_CO2_ANHYDRASE_1"/>
    <property type="match status" value="1"/>
</dbReference>
<keyword evidence="12" id="KW-1185">Reference proteome</keyword>
<dbReference type="InterPro" id="IPR001765">
    <property type="entry name" value="Carbonic_anhydrase"/>
</dbReference>
<comment type="cofactor">
    <cofactor evidence="9">
        <name>Zn(2+)</name>
        <dbReference type="ChEBI" id="CHEBI:29105"/>
    </cofactor>
    <text evidence="9">Binds 1 zinc ion per subunit.</text>
</comment>
<dbReference type="FunFam" id="3.40.1050.10:FF:000003">
    <property type="entry name" value="Carbonic anhydrase"/>
    <property type="match status" value="1"/>
</dbReference>
<dbReference type="InterPro" id="IPR015892">
    <property type="entry name" value="Carbonic_anhydrase_CS"/>
</dbReference>
<dbReference type="EC" id="4.2.1.1" evidence="2 10"/>
<evidence type="ECO:0000256" key="5">
    <source>
        <dbReference type="ARBA" id="ARBA00022833"/>
    </source>
</evidence>
<dbReference type="AlphaFoldDB" id="A0AA37Q5R0"/>
<organism evidence="11 12">
    <name type="scientific">Roseisolibacter agri</name>
    <dbReference type="NCBI Taxonomy" id="2014610"/>
    <lineage>
        <taxon>Bacteria</taxon>
        <taxon>Pseudomonadati</taxon>
        <taxon>Gemmatimonadota</taxon>
        <taxon>Gemmatimonadia</taxon>
        <taxon>Gemmatimonadales</taxon>
        <taxon>Gemmatimonadaceae</taxon>
        <taxon>Roseisolibacter</taxon>
    </lineage>
</organism>
<evidence type="ECO:0000256" key="2">
    <source>
        <dbReference type="ARBA" id="ARBA00012925"/>
    </source>
</evidence>
<dbReference type="PANTHER" id="PTHR11002">
    <property type="entry name" value="CARBONIC ANHYDRASE"/>
    <property type="match status" value="1"/>
</dbReference>
<protein>
    <recommendedName>
        <fullName evidence="3 10">Carbonic anhydrase</fullName>
        <ecNumber evidence="2 10">4.2.1.1</ecNumber>
    </recommendedName>
    <alternativeName>
        <fullName evidence="7 10">Carbonate dehydratase</fullName>
    </alternativeName>
</protein>
<evidence type="ECO:0000256" key="4">
    <source>
        <dbReference type="ARBA" id="ARBA00022723"/>
    </source>
</evidence>
<comment type="function">
    <text evidence="10">Reversible hydration of carbon dioxide.</text>
</comment>
<keyword evidence="6 10" id="KW-0456">Lyase</keyword>
<reference evidence="11" key="1">
    <citation type="submission" date="2022-08" db="EMBL/GenBank/DDBJ databases">
        <title>Draft genome sequencing of Roseisolibacter agri AW1220.</title>
        <authorList>
            <person name="Tobiishi Y."/>
            <person name="Tonouchi A."/>
        </authorList>
    </citation>
    <scope>NUCLEOTIDE SEQUENCE</scope>
    <source>
        <strain evidence="11">AW1220</strain>
    </source>
</reference>
<evidence type="ECO:0000313" key="12">
    <source>
        <dbReference type="Proteomes" id="UP001161325"/>
    </source>
</evidence>
<keyword evidence="5 9" id="KW-0862">Zinc</keyword>
<evidence type="ECO:0000256" key="8">
    <source>
        <dbReference type="ARBA" id="ARBA00048348"/>
    </source>
</evidence>
<evidence type="ECO:0000256" key="10">
    <source>
        <dbReference type="RuleBase" id="RU003956"/>
    </source>
</evidence>
<sequence>MQQLIRGIHQFQTEDFRPLATLFEQLAERQSPETLFITCSDSRIDPNLLTRSRPGDLFILRNAGNIIPLAGGTTSGEVATIEYAVGALGVKDIIVCGHTHCGAMKGLLHPESLTELPAVAGWLEHAATTRRIVTDHYGHLPEDRKLVAAIEENVLVQLEHLRTLPVVASRLRRGDLHLHGWVYKIETGEVFAYDLETQAFVAIAEHAVNGDAEGARRRAATGI</sequence>
<feature type="binding site" evidence="9">
    <location>
        <position position="41"/>
    </location>
    <ligand>
        <name>Zn(2+)</name>
        <dbReference type="ChEBI" id="CHEBI:29105"/>
    </ligand>
</feature>
<evidence type="ECO:0000256" key="7">
    <source>
        <dbReference type="ARBA" id="ARBA00031969"/>
    </source>
</evidence>
<feature type="binding site" evidence="9">
    <location>
        <position position="39"/>
    </location>
    <ligand>
        <name>Zn(2+)</name>
        <dbReference type="ChEBI" id="CHEBI:29105"/>
    </ligand>
</feature>
<dbReference type="InterPro" id="IPR045066">
    <property type="entry name" value="Beta_CA_cladeB"/>
</dbReference>
<proteinExistence type="inferred from homology"/>
<dbReference type="RefSeq" id="WP_284349602.1">
    <property type="nucleotide sequence ID" value="NZ_BRXS01000002.1"/>
</dbReference>
<dbReference type="PANTHER" id="PTHR11002:SF76">
    <property type="entry name" value="CARBONIC ANHYDRASE"/>
    <property type="match status" value="1"/>
</dbReference>
<dbReference type="SMART" id="SM00947">
    <property type="entry name" value="Pro_CA"/>
    <property type="match status" value="1"/>
</dbReference>
<evidence type="ECO:0000256" key="1">
    <source>
        <dbReference type="ARBA" id="ARBA00006217"/>
    </source>
</evidence>
<evidence type="ECO:0000256" key="3">
    <source>
        <dbReference type="ARBA" id="ARBA00014628"/>
    </source>
</evidence>
<dbReference type="PROSITE" id="PS00705">
    <property type="entry name" value="PROK_CO2_ANHYDRASE_2"/>
    <property type="match status" value="1"/>
</dbReference>
<dbReference type="SUPFAM" id="SSF53056">
    <property type="entry name" value="beta-carbonic anhydrase, cab"/>
    <property type="match status" value="1"/>
</dbReference>
<evidence type="ECO:0000313" key="11">
    <source>
        <dbReference type="EMBL" id="GLC25162.1"/>
    </source>
</evidence>
<name>A0AA37Q5R0_9BACT</name>
<evidence type="ECO:0000256" key="9">
    <source>
        <dbReference type="PIRSR" id="PIRSR601765-1"/>
    </source>
</evidence>
<comment type="catalytic activity">
    <reaction evidence="8 10">
        <text>hydrogencarbonate + H(+) = CO2 + H2O</text>
        <dbReference type="Rhea" id="RHEA:10748"/>
        <dbReference type="ChEBI" id="CHEBI:15377"/>
        <dbReference type="ChEBI" id="CHEBI:15378"/>
        <dbReference type="ChEBI" id="CHEBI:16526"/>
        <dbReference type="ChEBI" id="CHEBI:17544"/>
        <dbReference type="EC" id="4.2.1.1"/>
    </reaction>
</comment>
<feature type="binding site" evidence="9">
    <location>
        <position position="101"/>
    </location>
    <ligand>
        <name>Zn(2+)</name>
        <dbReference type="ChEBI" id="CHEBI:29105"/>
    </ligand>
</feature>
<dbReference type="Pfam" id="PF00484">
    <property type="entry name" value="Pro_CA"/>
    <property type="match status" value="1"/>
</dbReference>
<gene>
    <name evidence="11" type="primary">cynT</name>
    <name evidence="11" type="ORF">rosag_16750</name>
</gene>
<evidence type="ECO:0000256" key="6">
    <source>
        <dbReference type="ARBA" id="ARBA00023239"/>
    </source>
</evidence>
<feature type="binding site" evidence="9">
    <location>
        <position position="98"/>
    </location>
    <ligand>
        <name>Zn(2+)</name>
        <dbReference type="ChEBI" id="CHEBI:29105"/>
    </ligand>
</feature>
<dbReference type="GO" id="GO:0008270">
    <property type="term" value="F:zinc ion binding"/>
    <property type="evidence" value="ECO:0007669"/>
    <property type="project" value="UniProtKB-UniRule"/>
</dbReference>
<keyword evidence="4 9" id="KW-0479">Metal-binding</keyword>
<comment type="similarity">
    <text evidence="1 10">Belongs to the beta-class carbonic anhydrase family.</text>
</comment>